<feature type="transmembrane region" description="Helical" evidence="7">
    <location>
        <begin position="117"/>
        <end position="141"/>
    </location>
</feature>
<evidence type="ECO:0000256" key="6">
    <source>
        <dbReference type="SAM" id="MobiDB-lite"/>
    </source>
</evidence>
<keyword evidence="4 7" id="KW-1133">Transmembrane helix</keyword>
<keyword evidence="5 7" id="KW-0472">Membrane</keyword>
<accession>A0A2N3YIJ3</accession>
<evidence type="ECO:0000256" key="2">
    <source>
        <dbReference type="ARBA" id="ARBA00022475"/>
    </source>
</evidence>
<name>A0A2N3YIJ3_9MICO</name>
<feature type="transmembrane region" description="Helical" evidence="7">
    <location>
        <begin position="207"/>
        <end position="227"/>
    </location>
</feature>
<dbReference type="PANTHER" id="PTHR30213">
    <property type="entry name" value="INNER MEMBRANE PROTEIN YHJD"/>
    <property type="match status" value="1"/>
</dbReference>
<keyword evidence="2" id="KW-1003">Cell membrane</keyword>
<dbReference type="InterPro" id="IPR017039">
    <property type="entry name" value="Virul_fac_BrkB"/>
</dbReference>
<comment type="caution">
    <text evidence="8">The sequence shown here is derived from an EMBL/GenBank/DDBJ whole genome shotgun (WGS) entry which is preliminary data.</text>
</comment>
<feature type="transmembrane region" description="Helical" evidence="7">
    <location>
        <begin position="239"/>
        <end position="262"/>
    </location>
</feature>
<gene>
    <name evidence="8" type="ORF">ATL31_1488</name>
</gene>
<dbReference type="PANTHER" id="PTHR30213:SF0">
    <property type="entry name" value="UPF0761 MEMBRANE PROTEIN YIHY"/>
    <property type="match status" value="1"/>
</dbReference>
<evidence type="ECO:0000256" key="4">
    <source>
        <dbReference type="ARBA" id="ARBA00022989"/>
    </source>
</evidence>
<evidence type="ECO:0000256" key="7">
    <source>
        <dbReference type="SAM" id="Phobius"/>
    </source>
</evidence>
<dbReference type="Pfam" id="PF03631">
    <property type="entry name" value="Virul_fac_BrkB"/>
    <property type="match status" value="1"/>
</dbReference>
<dbReference type="GO" id="GO:0005886">
    <property type="term" value="C:plasma membrane"/>
    <property type="evidence" value="ECO:0007669"/>
    <property type="project" value="UniProtKB-SubCell"/>
</dbReference>
<dbReference type="RefSeq" id="WP_211283978.1">
    <property type="nucleotide sequence ID" value="NZ_PJNE01000001.1"/>
</dbReference>
<keyword evidence="3 7" id="KW-0812">Transmembrane</keyword>
<evidence type="ECO:0000256" key="1">
    <source>
        <dbReference type="ARBA" id="ARBA00004651"/>
    </source>
</evidence>
<dbReference type="NCBIfam" id="TIGR00765">
    <property type="entry name" value="yihY_not_rbn"/>
    <property type="match status" value="1"/>
</dbReference>
<protein>
    <submittedName>
        <fullName evidence="8">Membrane protein</fullName>
    </submittedName>
</protein>
<proteinExistence type="predicted"/>
<evidence type="ECO:0000256" key="3">
    <source>
        <dbReference type="ARBA" id="ARBA00022692"/>
    </source>
</evidence>
<feature type="transmembrane region" description="Helical" evidence="7">
    <location>
        <begin position="274"/>
        <end position="295"/>
    </location>
</feature>
<feature type="transmembrane region" description="Helical" evidence="7">
    <location>
        <begin position="57"/>
        <end position="79"/>
    </location>
</feature>
<sequence length="381" mass="40114">MPDEGSAAAKAAHAPAPDADVKADSPTDVTQRGWRVVLRSSVAEFQRDQCTDLAAALTYYSVLSVAPGLLALVSLLGLVGQGQSTVDTMLGLLGQLGQGDVADTLRGPIADMVKSQAAGFTFVIGLLTALSSASGYVGAFGRALNRVYGVDEGRPIWKLRPLNLGVTLGLVLLGGLVLVGLVVTGPVTRAIGGVIGLGDQAASVWDIAKWPVILLVVMVMVALLYYFTPNVRQPSFRWVSPGAVLAILVWVLASVGFGFYVANFGKYDATYGSLGGVIVFLLWLWITNIALLLGAEVDAELERVRELEAGIPAERSLQLPPRDTSGSVKAKEKLEERVAAGRELRLASAGGGPREEQTPEAGRPVHLEPLPSQGARARTRA</sequence>
<dbReference type="Proteomes" id="UP000233781">
    <property type="component" value="Unassembled WGS sequence"/>
</dbReference>
<reference evidence="8 9" key="1">
    <citation type="submission" date="2017-12" db="EMBL/GenBank/DDBJ databases">
        <title>Sequencing the genomes of 1000 Actinobacteria strains.</title>
        <authorList>
            <person name="Klenk H.-P."/>
        </authorList>
    </citation>
    <scope>NUCLEOTIDE SEQUENCE [LARGE SCALE GENOMIC DNA]</scope>
    <source>
        <strain evidence="8 9">DSM 12806</strain>
    </source>
</reference>
<feature type="transmembrane region" description="Helical" evidence="7">
    <location>
        <begin position="162"/>
        <end position="187"/>
    </location>
</feature>
<dbReference type="EMBL" id="PJNE01000001">
    <property type="protein sequence ID" value="PKW26672.1"/>
    <property type="molecule type" value="Genomic_DNA"/>
</dbReference>
<feature type="compositionally biased region" description="Low complexity" evidence="6">
    <location>
        <begin position="7"/>
        <end position="18"/>
    </location>
</feature>
<comment type="subcellular location">
    <subcellularLocation>
        <location evidence="1">Cell membrane</location>
        <topology evidence="1">Multi-pass membrane protein</topology>
    </subcellularLocation>
</comment>
<evidence type="ECO:0000313" key="9">
    <source>
        <dbReference type="Proteomes" id="UP000233781"/>
    </source>
</evidence>
<feature type="region of interest" description="Disordered" evidence="6">
    <location>
        <begin position="1"/>
        <end position="27"/>
    </location>
</feature>
<keyword evidence="9" id="KW-1185">Reference proteome</keyword>
<organism evidence="8 9">
    <name type="scientific">Phycicoccus duodecadis</name>
    <dbReference type="NCBI Taxonomy" id="173053"/>
    <lineage>
        <taxon>Bacteria</taxon>
        <taxon>Bacillati</taxon>
        <taxon>Actinomycetota</taxon>
        <taxon>Actinomycetes</taxon>
        <taxon>Micrococcales</taxon>
        <taxon>Intrasporangiaceae</taxon>
        <taxon>Phycicoccus</taxon>
    </lineage>
</organism>
<dbReference type="AlphaFoldDB" id="A0A2N3YIJ3"/>
<evidence type="ECO:0000313" key="8">
    <source>
        <dbReference type="EMBL" id="PKW26672.1"/>
    </source>
</evidence>
<evidence type="ECO:0000256" key="5">
    <source>
        <dbReference type="ARBA" id="ARBA00023136"/>
    </source>
</evidence>
<feature type="region of interest" description="Disordered" evidence="6">
    <location>
        <begin position="343"/>
        <end position="381"/>
    </location>
</feature>